<evidence type="ECO:0000313" key="1">
    <source>
        <dbReference type="EMBL" id="CAF2123374.1"/>
    </source>
</evidence>
<organism evidence="1">
    <name type="scientific">Brassica napus</name>
    <name type="common">Rape</name>
    <dbReference type="NCBI Taxonomy" id="3708"/>
    <lineage>
        <taxon>Eukaryota</taxon>
        <taxon>Viridiplantae</taxon>
        <taxon>Streptophyta</taxon>
        <taxon>Embryophyta</taxon>
        <taxon>Tracheophyta</taxon>
        <taxon>Spermatophyta</taxon>
        <taxon>Magnoliopsida</taxon>
        <taxon>eudicotyledons</taxon>
        <taxon>Gunneridae</taxon>
        <taxon>Pentapetalae</taxon>
        <taxon>rosids</taxon>
        <taxon>malvids</taxon>
        <taxon>Brassicales</taxon>
        <taxon>Brassicaceae</taxon>
        <taxon>Brassiceae</taxon>
        <taxon>Brassica</taxon>
    </lineage>
</organism>
<sequence length="39" mass="4618">MFIYVEHKVIEIYVDIQVISRFVVCSGACRKIKKIVIYI</sequence>
<dbReference type="EMBL" id="HG994357">
    <property type="protein sequence ID" value="CAF2123374.1"/>
    <property type="molecule type" value="Genomic_DNA"/>
</dbReference>
<name>A0A816WAT6_BRANA</name>
<protein>
    <submittedName>
        <fullName evidence="1">(rape) hypothetical protein</fullName>
    </submittedName>
</protein>
<gene>
    <name evidence="1" type="ORF">DARMORV10_A03P22070.1</name>
</gene>
<proteinExistence type="predicted"/>
<feature type="non-terminal residue" evidence="1">
    <location>
        <position position="39"/>
    </location>
</feature>
<dbReference type="Proteomes" id="UP001295469">
    <property type="component" value="Chromosome A03"/>
</dbReference>
<reference evidence="1" key="1">
    <citation type="submission" date="2021-01" db="EMBL/GenBank/DDBJ databases">
        <authorList>
            <consortium name="Genoscope - CEA"/>
            <person name="William W."/>
        </authorList>
    </citation>
    <scope>NUCLEOTIDE SEQUENCE</scope>
</reference>
<dbReference type="AlphaFoldDB" id="A0A816WAT6"/>
<accession>A0A816WAT6</accession>